<dbReference type="SMART" id="SM01141">
    <property type="entry name" value="DRY_EERY"/>
    <property type="match status" value="1"/>
</dbReference>
<sequence>MEKEKQNAIREERKHNFYNSKLNDATQLLRITGSNITTSNFSFQDSLLPFQGDHENLIDRFDGRNLLTFVEEVKENLEHIDIEENEEELNFERYRELVEAEFMDFNEEIVIKEIEENWNDLLLKKKKLPNKNNSKRVLEENFENLIENYYDLSREHFKSLNSIALKNYRINNFQLNLESNLRDIENNFDNGLNKNPYKKNDLKKKMSRRERRRNKQADVRMRKQNSTYFQNNDNKSTTSSSSSSESEEEDKKSKISNIEFITSFGEDQSSSHSESETKIYNDTELHLSISGLNNPLDKEEFVISEKKITNVEDDFKTSQNIQPSFNFKQTSKFKKLNSTKFNTLRSSLSQKKMIDIGGADEEPLTNDAFSPLKNLTPAQRLKELARSGLQSAMKEKEIKKRSSIINSVSNELDLVRDPKNNLVDEVLKNTYNDGAKSKLRSHSQRSSLRSRSRSRSTSSEVQRGTGSNSLKKEVDKQPRLGSNSNDDTNHSYSMKELEDYLLNITRRKDINLSPAVLTIPKNGLARNETVKGGHVQEVMKGRDHAQEVMNGGDHAQEVMKGGGPGPTMVKSLVQVLQVGEKGQGVMRIDHARGVGNEETIERGQIVMKEEEGGLGLIALRSGKKDLELTKKEEDIPIDLDQEV</sequence>
<feature type="compositionally biased region" description="Polar residues" evidence="3">
    <location>
        <begin position="460"/>
        <end position="469"/>
    </location>
</feature>
<accession>A0AAD5XWU9</accession>
<evidence type="ECO:0000256" key="2">
    <source>
        <dbReference type="ARBA" id="ARBA00023187"/>
    </source>
</evidence>
<keyword evidence="2" id="KW-0508">mRNA splicing</keyword>
<evidence type="ECO:0000313" key="6">
    <source>
        <dbReference type="Proteomes" id="UP001211065"/>
    </source>
</evidence>
<dbReference type="Proteomes" id="UP001211065">
    <property type="component" value="Unassembled WGS sequence"/>
</dbReference>
<dbReference type="AlphaFoldDB" id="A0AAD5XWU9"/>
<evidence type="ECO:0000256" key="3">
    <source>
        <dbReference type="SAM" id="MobiDB-lite"/>
    </source>
</evidence>
<reference evidence="5" key="1">
    <citation type="submission" date="2020-05" db="EMBL/GenBank/DDBJ databases">
        <title>Phylogenomic resolution of chytrid fungi.</title>
        <authorList>
            <person name="Stajich J.E."/>
            <person name="Amses K."/>
            <person name="Simmons R."/>
            <person name="Seto K."/>
            <person name="Myers J."/>
            <person name="Bonds A."/>
            <person name="Quandt C.A."/>
            <person name="Barry K."/>
            <person name="Liu P."/>
            <person name="Grigoriev I."/>
            <person name="Longcore J.E."/>
            <person name="James T.Y."/>
        </authorList>
    </citation>
    <scope>NUCLEOTIDE SEQUENCE</scope>
    <source>
        <strain evidence="5">JEL0476</strain>
    </source>
</reference>
<dbReference type="InterPro" id="IPR040397">
    <property type="entry name" value="SWAP"/>
</dbReference>
<name>A0AAD5XWU9_9FUNG</name>
<dbReference type="EMBL" id="JADGJW010000175">
    <property type="protein sequence ID" value="KAJ3222452.1"/>
    <property type="molecule type" value="Genomic_DNA"/>
</dbReference>
<dbReference type="PANTHER" id="PTHR13161:SF4">
    <property type="entry name" value="CLK4-ASSOCIATING SERINE_ARGININE RICH PROTEIN"/>
    <property type="match status" value="1"/>
</dbReference>
<feature type="compositionally biased region" description="Basic residues" evidence="3">
    <location>
        <begin position="205"/>
        <end position="214"/>
    </location>
</feature>
<feature type="compositionally biased region" description="Low complexity" evidence="3">
    <location>
        <begin position="231"/>
        <end position="244"/>
    </location>
</feature>
<keyword evidence="6" id="KW-1185">Reference proteome</keyword>
<dbReference type="GO" id="GO:0008380">
    <property type="term" value="P:RNA splicing"/>
    <property type="evidence" value="ECO:0007669"/>
    <property type="project" value="UniProtKB-KW"/>
</dbReference>
<evidence type="ECO:0000313" key="5">
    <source>
        <dbReference type="EMBL" id="KAJ3222452.1"/>
    </source>
</evidence>
<comment type="caution">
    <text evidence="5">The sequence shown here is derived from an EMBL/GenBank/DDBJ whole genome shotgun (WGS) entry which is preliminary data.</text>
</comment>
<feature type="compositionally biased region" description="Basic residues" evidence="3">
    <location>
        <begin position="437"/>
        <end position="454"/>
    </location>
</feature>
<dbReference type="Pfam" id="PF09750">
    <property type="entry name" value="DRY_EERY"/>
    <property type="match status" value="1"/>
</dbReference>
<evidence type="ECO:0000256" key="1">
    <source>
        <dbReference type="ARBA" id="ARBA00022664"/>
    </source>
</evidence>
<keyword evidence="1" id="KW-0507">mRNA processing</keyword>
<dbReference type="InterPro" id="IPR019147">
    <property type="entry name" value="SWAP_N_domain"/>
</dbReference>
<evidence type="ECO:0000259" key="4">
    <source>
        <dbReference type="SMART" id="SM01141"/>
    </source>
</evidence>
<protein>
    <recommendedName>
        <fullName evidence="4">Suppressor of white apricot N-terminal domain-containing protein</fullName>
    </recommendedName>
</protein>
<dbReference type="GO" id="GO:0006397">
    <property type="term" value="P:mRNA processing"/>
    <property type="evidence" value="ECO:0007669"/>
    <property type="project" value="UniProtKB-KW"/>
</dbReference>
<feature type="region of interest" description="Disordered" evidence="3">
    <location>
        <begin position="188"/>
        <end position="253"/>
    </location>
</feature>
<organism evidence="5 6">
    <name type="scientific">Clydaea vesicula</name>
    <dbReference type="NCBI Taxonomy" id="447962"/>
    <lineage>
        <taxon>Eukaryota</taxon>
        <taxon>Fungi</taxon>
        <taxon>Fungi incertae sedis</taxon>
        <taxon>Chytridiomycota</taxon>
        <taxon>Chytridiomycota incertae sedis</taxon>
        <taxon>Chytridiomycetes</taxon>
        <taxon>Lobulomycetales</taxon>
        <taxon>Lobulomycetaceae</taxon>
        <taxon>Clydaea</taxon>
    </lineage>
</organism>
<feature type="region of interest" description="Disordered" evidence="3">
    <location>
        <begin position="433"/>
        <end position="491"/>
    </location>
</feature>
<feature type="domain" description="Suppressor of white apricot N-terminal" evidence="4">
    <location>
        <begin position="27"/>
        <end position="132"/>
    </location>
</feature>
<proteinExistence type="predicted"/>
<gene>
    <name evidence="5" type="ORF">HK099_002306</name>
</gene>
<dbReference type="PANTHER" id="PTHR13161">
    <property type="entry name" value="SPLICING FACTOR SUPPRESSOR OF WHITE APRICOT"/>
    <property type="match status" value="1"/>
</dbReference>